<dbReference type="RefSeq" id="XP_062877857.1">
    <property type="nucleotide sequence ID" value="XM_063021787.1"/>
</dbReference>
<dbReference type="InterPro" id="IPR002190">
    <property type="entry name" value="MHD_dom"/>
</dbReference>
<name>A0AAX4HA96_9ASCO</name>
<dbReference type="InterPro" id="IPR041899">
    <property type="entry name" value="MAGE_WH2"/>
</dbReference>
<dbReference type="KEGG" id="asau:88173856"/>
<feature type="compositionally biased region" description="Basic and acidic residues" evidence="1">
    <location>
        <begin position="281"/>
        <end position="291"/>
    </location>
</feature>
<dbReference type="Pfam" id="PF01454">
    <property type="entry name" value="MAGE"/>
    <property type="match status" value="1"/>
</dbReference>
<dbReference type="EMBL" id="CP138896">
    <property type="protein sequence ID" value="WPK25475.1"/>
    <property type="molecule type" value="Genomic_DNA"/>
</dbReference>
<sequence length="291" mass="32916">MPKRRLSDLEESDNQEAESDNAQDATIKGTVVLNLARVVFSRQAKYLKIRREHLAPVMNKSLLRGQFNLYIQSLNEELEKLLGLHLVQNGTEFHLLSCLKPESKDILHELFKDDQNTSGINLREEFASSKPPQSRTPVVGNNRDCCLGGIQLIVIFLIVLNQNRISETDLLDSLASFGLTSRLNVTIPLFNTSIQPLIAEMVRKDYIEKSGTRTVNQEDSNGEYSLGNRCLQEFPPKTLQALLKVIVPSEDFNEKINTSLRRCFPDFDFSEEPSDQPQPAEEDRSPDEQAA</sequence>
<accession>A0AAX4HA96</accession>
<evidence type="ECO:0000256" key="1">
    <source>
        <dbReference type="SAM" id="MobiDB-lite"/>
    </source>
</evidence>
<evidence type="ECO:0000313" key="3">
    <source>
        <dbReference type="EMBL" id="WPK25475.1"/>
    </source>
</evidence>
<dbReference type="Gene3D" id="1.10.10.1210">
    <property type="entry name" value="MAGE homology domain, winged helix WH2 motif"/>
    <property type="match status" value="1"/>
</dbReference>
<keyword evidence="4" id="KW-1185">Reference proteome</keyword>
<dbReference type="GeneID" id="88173856"/>
<dbReference type="SMART" id="SM01373">
    <property type="entry name" value="MAGE"/>
    <property type="match status" value="1"/>
</dbReference>
<evidence type="ECO:0000259" key="2">
    <source>
        <dbReference type="SMART" id="SM01373"/>
    </source>
</evidence>
<protein>
    <recommendedName>
        <fullName evidence="2">MAGE domain-containing protein</fullName>
    </recommendedName>
</protein>
<feature type="region of interest" description="Disordered" evidence="1">
    <location>
        <begin position="265"/>
        <end position="291"/>
    </location>
</feature>
<dbReference type="AlphaFoldDB" id="A0AAX4HA96"/>
<evidence type="ECO:0000313" key="4">
    <source>
        <dbReference type="Proteomes" id="UP001338582"/>
    </source>
</evidence>
<feature type="domain" description="MAGE" evidence="2">
    <location>
        <begin position="35"/>
        <end position="239"/>
    </location>
</feature>
<reference evidence="3 4" key="1">
    <citation type="submission" date="2023-10" db="EMBL/GenBank/DDBJ databases">
        <title>Draft Genome Sequence of Candida saopaulonensis from a very Premature Infant with Sepsis.</title>
        <authorList>
            <person name="Ning Y."/>
            <person name="Dai R."/>
            <person name="Xiao M."/>
            <person name="Xu Y."/>
            <person name="Yan Q."/>
            <person name="Zhang L."/>
        </authorList>
    </citation>
    <scope>NUCLEOTIDE SEQUENCE [LARGE SCALE GENOMIC DNA]</scope>
    <source>
        <strain evidence="3 4">19XY460</strain>
    </source>
</reference>
<proteinExistence type="predicted"/>
<organism evidence="3 4">
    <name type="scientific">Australozyma saopauloensis</name>
    <dbReference type="NCBI Taxonomy" id="291208"/>
    <lineage>
        <taxon>Eukaryota</taxon>
        <taxon>Fungi</taxon>
        <taxon>Dikarya</taxon>
        <taxon>Ascomycota</taxon>
        <taxon>Saccharomycotina</taxon>
        <taxon>Pichiomycetes</taxon>
        <taxon>Metschnikowiaceae</taxon>
        <taxon>Australozyma</taxon>
    </lineage>
</organism>
<feature type="compositionally biased region" description="Acidic residues" evidence="1">
    <location>
        <begin position="9"/>
        <end position="21"/>
    </location>
</feature>
<feature type="region of interest" description="Disordered" evidence="1">
    <location>
        <begin position="1"/>
        <end position="23"/>
    </location>
</feature>
<gene>
    <name evidence="3" type="ORF">PUMCH_002792</name>
</gene>
<dbReference type="Proteomes" id="UP001338582">
    <property type="component" value="Chromosome 3"/>
</dbReference>